<reference evidence="1 2" key="1">
    <citation type="submission" date="2024-02" db="EMBL/GenBank/DDBJ databases">
        <authorList>
            <person name="Chen Y."/>
            <person name="Shah S."/>
            <person name="Dougan E. K."/>
            <person name="Thang M."/>
            <person name="Chan C."/>
        </authorList>
    </citation>
    <scope>NUCLEOTIDE SEQUENCE [LARGE SCALE GENOMIC DNA]</scope>
</reference>
<evidence type="ECO:0000313" key="2">
    <source>
        <dbReference type="Proteomes" id="UP001642464"/>
    </source>
</evidence>
<proteinExistence type="predicted"/>
<dbReference type="EMBL" id="CAXAMM010030424">
    <property type="protein sequence ID" value="CAK9066462.1"/>
    <property type="molecule type" value="Genomic_DNA"/>
</dbReference>
<sequence>MMFQTEMGKAMSGMADFGGLVGEFQQACSGTSPEATLDAACKLLTKLRLAMQRSKMANSDEEGSPTSEAAKEFNAALERLTKVLDAQGLAWLKKSIQSGQPCDASKTLSQPTKFLEGCVLTANLCSDNLSQEIGDSFADVAEIMPTHTKVASINKELMKELSPEKLEQCDLFITAVDEKLTEHLDCFKKSISQLEKLNKKYESVKSAAAEWNMEPVLWIFQDDQTTDADVAMMLELRGELSEMAKSAEKIITLGRGSASFEKAAASLKQTTVHAQARWPETTFSSKGEG</sequence>
<comment type="caution">
    <text evidence="1">The sequence shown here is derived from an EMBL/GenBank/DDBJ whole genome shotgun (WGS) entry which is preliminary data.</text>
</comment>
<organism evidence="1 2">
    <name type="scientific">Durusdinium trenchii</name>
    <dbReference type="NCBI Taxonomy" id="1381693"/>
    <lineage>
        <taxon>Eukaryota</taxon>
        <taxon>Sar</taxon>
        <taxon>Alveolata</taxon>
        <taxon>Dinophyceae</taxon>
        <taxon>Suessiales</taxon>
        <taxon>Symbiodiniaceae</taxon>
        <taxon>Durusdinium</taxon>
    </lineage>
</organism>
<gene>
    <name evidence="1" type="ORF">SCF082_LOCUS33820</name>
</gene>
<accession>A0ABP0NRP5</accession>
<name>A0ABP0NRP5_9DINO</name>
<protein>
    <submittedName>
        <fullName evidence="1">Uncharacterized protein</fullName>
    </submittedName>
</protein>
<evidence type="ECO:0000313" key="1">
    <source>
        <dbReference type="EMBL" id="CAK9066462.1"/>
    </source>
</evidence>
<keyword evidence="2" id="KW-1185">Reference proteome</keyword>
<dbReference type="Proteomes" id="UP001642464">
    <property type="component" value="Unassembled WGS sequence"/>
</dbReference>